<comment type="caution">
    <text evidence="1">The sequence shown here is derived from an EMBL/GenBank/DDBJ whole genome shotgun (WGS) entry which is preliminary data.</text>
</comment>
<keyword evidence="2" id="KW-1185">Reference proteome</keyword>
<evidence type="ECO:0000313" key="2">
    <source>
        <dbReference type="Proteomes" id="UP001057452"/>
    </source>
</evidence>
<name>A0ACB9WF87_CHAAC</name>
<gene>
    <name evidence="1" type="ORF">KUCAC02_014325</name>
</gene>
<protein>
    <submittedName>
        <fullName evidence="1">Uncharacterized protein</fullName>
    </submittedName>
</protein>
<reference evidence="1" key="1">
    <citation type="submission" date="2022-05" db="EMBL/GenBank/DDBJ databases">
        <title>Chromosome-level genome of Chaenocephalus aceratus.</title>
        <authorList>
            <person name="Park H."/>
        </authorList>
    </citation>
    <scope>NUCLEOTIDE SEQUENCE</scope>
    <source>
        <strain evidence="1">KU_202001</strain>
    </source>
</reference>
<dbReference type="EMBL" id="CM043800">
    <property type="protein sequence ID" value="KAI4811415.1"/>
    <property type="molecule type" value="Genomic_DNA"/>
</dbReference>
<organism evidence="1 2">
    <name type="scientific">Chaenocephalus aceratus</name>
    <name type="common">Blackfin icefish</name>
    <name type="synonym">Chaenichthys aceratus</name>
    <dbReference type="NCBI Taxonomy" id="36190"/>
    <lineage>
        <taxon>Eukaryota</taxon>
        <taxon>Metazoa</taxon>
        <taxon>Chordata</taxon>
        <taxon>Craniata</taxon>
        <taxon>Vertebrata</taxon>
        <taxon>Euteleostomi</taxon>
        <taxon>Actinopterygii</taxon>
        <taxon>Neopterygii</taxon>
        <taxon>Teleostei</taxon>
        <taxon>Neoteleostei</taxon>
        <taxon>Acanthomorphata</taxon>
        <taxon>Eupercaria</taxon>
        <taxon>Perciformes</taxon>
        <taxon>Notothenioidei</taxon>
        <taxon>Channichthyidae</taxon>
        <taxon>Chaenocephalus</taxon>
    </lineage>
</organism>
<accession>A0ACB9WF87</accession>
<evidence type="ECO:0000313" key="1">
    <source>
        <dbReference type="EMBL" id="KAI4811415.1"/>
    </source>
</evidence>
<sequence>MTHSSVLPLLLLLGTCSAYTYQNVALRGKASQSGRNQGHPGDADNAIDGNRDSHYLAGSCTATNAQTNPWWRVDLLESYIVTSIIITNRADCCAERINGAEVHIGNSLKDNGVANPVVGVISHIPAGRSLKMTFTKLVEGRYVTVALLGSGRLLTLCEVEVYGYRAPTGENLSLQGKASQSSQYETGSAYNAIDGNRASYWEKGSCTHTNKELDPWWRLDLGKTHKIFSVKITNYKNAPLHINGAEIKIGDSLDNNGNNNPRCAVISSIPGGFTETFQCNGMDGRYVNIVNPGKIEFMLLCEVEVYGSRLD</sequence>
<dbReference type="Proteomes" id="UP001057452">
    <property type="component" value="Chromosome 16"/>
</dbReference>
<proteinExistence type="predicted"/>